<evidence type="ECO:0000259" key="2">
    <source>
        <dbReference type="Pfam" id="PF00248"/>
    </source>
</evidence>
<protein>
    <submittedName>
        <fullName evidence="3">Aldo/keto reductase</fullName>
    </submittedName>
</protein>
<dbReference type="GO" id="GO:0016491">
    <property type="term" value="F:oxidoreductase activity"/>
    <property type="evidence" value="ECO:0007669"/>
    <property type="project" value="InterPro"/>
</dbReference>
<dbReference type="PANTHER" id="PTHR43638">
    <property type="entry name" value="OXIDOREDUCTASE, ALDO/KETO REDUCTASE FAMILY PROTEIN"/>
    <property type="match status" value="1"/>
</dbReference>
<reference evidence="3 4" key="1">
    <citation type="submission" date="2018-12" db="EMBL/GenBank/DDBJ databases">
        <authorList>
            <person name="Grouzdev D.S."/>
            <person name="Krutkina M.S."/>
        </authorList>
    </citation>
    <scope>NUCLEOTIDE SEQUENCE [LARGE SCALE GENOMIC DNA]</scope>
    <source>
        <strain evidence="3 4">RmlP026</strain>
    </source>
</reference>
<dbReference type="SUPFAM" id="SSF51430">
    <property type="entry name" value="NAD(P)-linked oxidoreductase"/>
    <property type="match status" value="1"/>
</dbReference>
<keyword evidence="4" id="KW-1185">Reference proteome</keyword>
<dbReference type="RefSeq" id="WP_129224082.1">
    <property type="nucleotide sequence ID" value="NZ_QYBB01000003.1"/>
</dbReference>
<dbReference type="OrthoDB" id="8394608at2"/>
<feature type="region of interest" description="Disordered" evidence="1">
    <location>
        <begin position="1"/>
        <end position="26"/>
    </location>
</feature>
<evidence type="ECO:0000313" key="4">
    <source>
        <dbReference type="Proteomes" id="UP000290759"/>
    </source>
</evidence>
<evidence type="ECO:0000313" key="3">
    <source>
        <dbReference type="EMBL" id="RYC33213.1"/>
    </source>
</evidence>
<name>A0A4Q2U8X2_9HYPH</name>
<dbReference type="AlphaFoldDB" id="A0A4Q2U8X2"/>
<organism evidence="3 4">
    <name type="scientific">Lichenibacterium minor</name>
    <dbReference type="NCBI Taxonomy" id="2316528"/>
    <lineage>
        <taxon>Bacteria</taxon>
        <taxon>Pseudomonadati</taxon>
        <taxon>Pseudomonadota</taxon>
        <taxon>Alphaproteobacteria</taxon>
        <taxon>Hyphomicrobiales</taxon>
        <taxon>Lichenihabitantaceae</taxon>
        <taxon>Lichenibacterium</taxon>
    </lineage>
</organism>
<dbReference type="Proteomes" id="UP000290759">
    <property type="component" value="Unassembled WGS sequence"/>
</dbReference>
<accession>A0A4Q2U8X2</accession>
<dbReference type="PRINTS" id="PR00069">
    <property type="entry name" value="ALDKETRDTASE"/>
</dbReference>
<dbReference type="PANTHER" id="PTHR43638:SF3">
    <property type="entry name" value="ALDEHYDE REDUCTASE"/>
    <property type="match status" value="1"/>
</dbReference>
<dbReference type="Gene3D" id="3.20.20.100">
    <property type="entry name" value="NADP-dependent oxidoreductase domain"/>
    <property type="match status" value="1"/>
</dbReference>
<reference evidence="3 4" key="2">
    <citation type="submission" date="2019-02" db="EMBL/GenBank/DDBJ databases">
        <title>'Lichenibacterium ramalinii' gen. nov. sp. nov., 'Lichenibacterium minor' gen. nov. sp. nov.</title>
        <authorList>
            <person name="Pankratov T."/>
        </authorList>
    </citation>
    <scope>NUCLEOTIDE SEQUENCE [LARGE SCALE GENOMIC DNA]</scope>
    <source>
        <strain evidence="3 4">RmlP026</strain>
    </source>
</reference>
<dbReference type="EMBL" id="QYBB01000003">
    <property type="protein sequence ID" value="RYC33213.1"/>
    <property type="molecule type" value="Genomic_DNA"/>
</dbReference>
<dbReference type="InterPro" id="IPR023210">
    <property type="entry name" value="NADP_OxRdtase_dom"/>
</dbReference>
<feature type="domain" description="NADP-dependent oxidoreductase" evidence="2">
    <location>
        <begin position="18"/>
        <end position="265"/>
    </location>
</feature>
<comment type="caution">
    <text evidence="3">The sequence shown here is derived from an EMBL/GenBank/DDBJ whole genome shotgun (WGS) entry which is preliminary data.</text>
</comment>
<gene>
    <name evidence="3" type="ORF">D3273_04935</name>
</gene>
<proteinExistence type="predicted"/>
<dbReference type="InterPro" id="IPR020471">
    <property type="entry name" value="AKR"/>
</dbReference>
<dbReference type="Pfam" id="PF00248">
    <property type="entry name" value="Aldo_ket_red"/>
    <property type="match status" value="1"/>
</dbReference>
<evidence type="ECO:0000256" key="1">
    <source>
        <dbReference type="SAM" id="MobiDB-lite"/>
    </source>
</evidence>
<dbReference type="InterPro" id="IPR036812">
    <property type="entry name" value="NAD(P)_OxRdtase_dom_sf"/>
</dbReference>
<sequence>MSEIGTVTLPGGRRVPALGQGTWHMGEDPERRAAEAAALRAGVERGLTLIDTAEMYGEGATESFLGEALDGLRDRVFLVSKAYPQNAGRGRLRRACEGSLKRLKAERLDLYLLHWRGGVPLAETVDAMEALRDEGLIGAWGVSNFDADDVEDLLDAGGDGCAANQILFNLTRRGPEFDLLPLLDKLSMPAMAYSPVEQGRLLGHPALDAVAGRHGATGLQVALAWLLRRPDMLVIPKAGTVAHVEENRAAADLRLTDDDIAELDRAFPAPTRKVALEML</sequence>